<keyword evidence="3" id="KW-0560">Oxidoreductase</keyword>
<keyword evidence="1" id="KW-0575">Peroxidase</keyword>
<dbReference type="GO" id="GO:0045454">
    <property type="term" value="P:cell redox homeostasis"/>
    <property type="evidence" value="ECO:0007669"/>
    <property type="project" value="TreeGrafter"/>
</dbReference>
<dbReference type="PROSITE" id="PS51352">
    <property type="entry name" value="THIOREDOXIN_2"/>
    <property type="match status" value="1"/>
</dbReference>
<dbReference type="InterPro" id="IPR036249">
    <property type="entry name" value="Thioredoxin-like_sf"/>
</dbReference>
<dbReference type="SUPFAM" id="SSF52833">
    <property type="entry name" value="Thioredoxin-like"/>
    <property type="match status" value="1"/>
</dbReference>
<name>A0A7Z0HWF8_9RHOB</name>
<keyword evidence="5" id="KW-0676">Redox-active center</keyword>
<dbReference type="Gene3D" id="3.40.30.10">
    <property type="entry name" value="Glutaredoxin"/>
    <property type="match status" value="1"/>
</dbReference>
<evidence type="ECO:0000259" key="6">
    <source>
        <dbReference type="PROSITE" id="PS51352"/>
    </source>
</evidence>
<proteinExistence type="predicted"/>
<evidence type="ECO:0000256" key="3">
    <source>
        <dbReference type="ARBA" id="ARBA00023002"/>
    </source>
</evidence>
<protein>
    <submittedName>
        <fullName evidence="7">Peroxiredoxin</fullName>
    </submittedName>
</protein>
<evidence type="ECO:0000256" key="4">
    <source>
        <dbReference type="ARBA" id="ARBA00023157"/>
    </source>
</evidence>
<dbReference type="EMBL" id="JACBXS010000002">
    <property type="protein sequence ID" value="NYS23589.1"/>
    <property type="molecule type" value="Genomic_DNA"/>
</dbReference>
<evidence type="ECO:0000313" key="7">
    <source>
        <dbReference type="EMBL" id="NYS23589.1"/>
    </source>
</evidence>
<dbReference type="AlphaFoldDB" id="A0A7Z0HWF8"/>
<feature type="domain" description="Thioredoxin" evidence="6">
    <location>
        <begin position="24"/>
        <end position="188"/>
    </location>
</feature>
<dbReference type="RefSeq" id="WP_179904296.1">
    <property type="nucleotide sequence ID" value="NZ_JACBXS010000002.1"/>
</dbReference>
<accession>A0A7Z0HWF8</accession>
<organism evidence="7 8">
    <name type="scientific">Rhabdonatronobacter sediminivivens</name>
    <dbReference type="NCBI Taxonomy" id="2743469"/>
    <lineage>
        <taxon>Bacteria</taxon>
        <taxon>Pseudomonadati</taxon>
        <taxon>Pseudomonadota</taxon>
        <taxon>Alphaproteobacteria</taxon>
        <taxon>Rhodobacterales</taxon>
        <taxon>Paracoccaceae</taxon>
        <taxon>Rhabdonatronobacter</taxon>
    </lineage>
</organism>
<dbReference type="PANTHER" id="PTHR42801:SF21">
    <property type="entry name" value="BCPB PROTEIN"/>
    <property type="match status" value="1"/>
</dbReference>
<dbReference type="InterPro" id="IPR050924">
    <property type="entry name" value="Peroxiredoxin_BCP/PrxQ"/>
</dbReference>
<keyword evidence="4" id="KW-1015">Disulfide bond</keyword>
<gene>
    <name evidence="7" type="ORF">HUK65_01190</name>
</gene>
<evidence type="ECO:0000256" key="2">
    <source>
        <dbReference type="ARBA" id="ARBA00022862"/>
    </source>
</evidence>
<dbReference type="GO" id="GO:0005737">
    <property type="term" value="C:cytoplasm"/>
    <property type="evidence" value="ECO:0007669"/>
    <property type="project" value="TreeGrafter"/>
</dbReference>
<dbReference type="InterPro" id="IPR013766">
    <property type="entry name" value="Thioredoxin_domain"/>
</dbReference>
<dbReference type="Proteomes" id="UP000529417">
    <property type="component" value="Unassembled WGS sequence"/>
</dbReference>
<evidence type="ECO:0000256" key="1">
    <source>
        <dbReference type="ARBA" id="ARBA00022559"/>
    </source>
</evidence>
<dbReference type="Pfam" id="PF08534">
    <property type="entry name" value="Redoxin"/>
    <property type="match status" value="1"/>
</dbReference>
<keyword evidence="8" id="KW-1185">Reference proteome</keyword>
<dbReference type="InterPro" id="IPR013740">
    <property type="entry name" value="Redoxin"/>
</dbReference>
<evidence type="ECO:0000256" key="5">
    <source>
        <dbReference type="ARBA" id="ARBA00023284"/>
    </source>
</evidence>
<comment type="caution">
    <text evidence="7">The sequence shown here is derived from an EMBL/GenBank/DDBJ whole genome shotgun (WGS) entry which is preliminary data.</text>
</comment>
<dbReference type="PANTHER" id="PTHR42801">
    <property type="entry name" value="THIOREDOXIN-DEPENDENT PEROXIDE REDUCTASE"/>
    <property type="match status" value="1"/>
</dbReference>
<dbReference type="CDD" id="cd03017">
    <property type="entry name" value="PRX_BCP"/>
    <property type="match status" value="1"/>
</dbReference>
<keyword evidence="2" id="KW-0049">Antioxidant</keyword>
<dbReference type="GO" id="GO:0034599">
    <property type="term" value="P:cellular response to oxidative stress"/>
    <property type="evidence" value="ECO:0007669"/>
    <property type="project" value="TreeGrafter"/>
</dbReference>
<reference evidence="7 8" key="1">
    <citation type="journal article" date="2000" name="Arch. Microbiol.">
        <title>Rhodobaca bogoriensis gen. nov. and sp. nov., an alkaliphilic purple nonsulfur bacterium from African Rift Valley soda lakes.</title>
        <authorList>
            <person name="Milford A.D."/>
            <person name="Achenbach L.A."/>
            <person name="Jung D.O."/>
            <person name="Madigan M.T."/>
        </authorList>
    </citation>
    <scope>NUCLEOTIDE SEQUENCE [LARGE SCALE GENOMIC DNA]</scope>
    <source>
        <strain evidence="7 8">2376</strain>
    </source>
</reference>
<evidence type="ECO:0000313" key="8">
    <source>
        <dbReference type="Proteomes" id="UP000529417"/>
    </source>
</evidence>
<dbReference type="GO" id="GO:0008379">
    <property type="term" value="F:thioredoxin peroxidase activity"/>
    <property type="evidence" value="ECO:0007669"/>
    <property type="project" value="TreeGrafter"/>
</dbReference>
<sequence length="188" mass="20146">MSVTPEPPDWSRIPAPADDGAAAHLQGARLPALALPSTEGPPVDLSALPGRTVVYVYPMTAVPGRALPRGWDEIPGARGCTPQSCSFRDHFAELRAAGVDHLFGLSAQPLAEGAEAARRLHLPFPLLSDAAGALRRALALPSFTADGILCLHRMSWVIEQGSIRHCFHPVFPPDASAAQVLDWLRQQR</sequence>